<evidence type="ECO:0000256" key="4">
    <source>
        <dbReference type="SAM" id="Phobius"/>
    </source>
</evidence>
<feature type="transmembrane region" description="Helical" evidence="4">
    <location>
        <begin position="7"/>
        <end position="24"/>
    </location>
</feature>
<gene>
    <name evidence="7" type="ORF">R4Z09_25920</name>
</gene>
<keyword evidence="4" id="KW-0472">Membrane</keyword>
<evidence type="ECO:0000256" key="2">
    <source>
        <dbReference type="ARBA" id="ARBA00022801"/>
    </source>
</evidence>
<dbReference type="Proteomes" id="UP001357223">
    <property type="component" value="Chromosome"/>
</dbReference>
<evidence type="ECO:0000259" key="5">
    <source>
        <dbReference type="PROSITE" id="PS51272"/>
    </source>
</evidence>
<dbReference type="Pfam" id="PF08239">
    <property type="entry name" value="SH3_3"/>
    <property type="match status" value="1"/>
</dbReference>
<dbReference type="SMART" id="SM00646">
    <property type="entry name" value="Ami_3"/>
    <property type="match status" value="1"/>
</dbReference>
<dbReference type="CDD" id="cd02696">
    <property type="entry name" value="MurNAc-LAA"/>
    <property type="match status" value="1"/>
</dbReference>
<dbReference type="PANTHER" id="PTHR30404:SF0">
    <property type="entry name" value="N-ACETYLMURAMOYL-L-ALANINE AMIDASE AMIC"/>
    <property type="match status" value="1"/>
</dbReference>
<evidence type="ECO:0000256" key="1">
    <source>
        <dbReference type="ARBA" id="ARBA00022729"/>
    </source>
</evidence>
<keyword evidence="1" id="KW-0732">Signal</keyword>
<dbReference type="InterPro" id="IPR001119">
    <property type="entry name" value="SLH_dom"/>
</dbReference>
<dbReference type="InterPro" id="IPR002508">
    <property type="entry name" value="MurNAc-LAA_cat"/>
</dbReference>
<dbReference type="PROSITE" id="PS51781">
    <property type="entry name" value="SH3B"/>
    <property type="match status" value="1"/>
</dbReference>
<dbReference type="EC" id="3.5.1.28" evidence="7"/>
<organism evidence="7 8">
    <name type="scientific">Niallia oryzisoli</name>
    <dbReference type="NCBI Taxonomy" id="1737571"/>
    <lineage>
        <taxon>Bacteria</taxon>
        <taxon>Bacillati</taxon>
        <taxon>Bacillota</taxon>
        <taxon>Bacilli</taxon>
        <taxon>Bacillales</taxon>
        <taxon>Bacillaceae</taxon>
        <taxon>Niallia</taxon>
    </lineage>
</organism>
<sequence length="475" mass="52328">MSKYGKILLSVSMFILAIVGMFGFQNGRTVQAQTTFADVPDDYWAKAEIEYLYQRQIINGYEGNLFKPTDPVTRGQAAKMIINAIQETEYHPASATFNDTSENLFSGYIERAAQLGIINGYPTDNTYRPDTYLTRGQMSKIIVEAFDLEISQNSQTVFTDVPSTYQFASYIQTLYNERISNGNGNVFEPGRNVTRAELSAFISRAMDDQFKITAQEPAPEPAPVTGLTGEVTADVLNMRSGPSSSYGIVIAIPQNAVVTVNSINGFWAKVTYNGKTGYVHKTYLKLKNTSGSVLQNRIITIDPGHGGTDPGAMNGSIKEKDIALTVAKILEQKLKNAGAKTVMTRTGDTYPTLDGRVQTSINNYSEMFVSIHNNAATPSASGTETYYDTSENDNGAESRELAIEIQKQLIALIGTKDRGVKDNDYLVIREQHIPSVLVELAFISNSDDLAKLTSAEYQELFAEAIFRGIQSYYSK</sequence>
<dbReference type="GO" id="GO:0008745">
    <property type="term" value="F:N-acetylmuramoyl-L-alanine amidase activity"/>
    <property type="evidence" value="ECO:0007669"/>
    <property type="project" value="UniProtKB-EC"/>
</dbReference>
<dbReference type="Gene3D" id="2.30.30.40">
    <property type="entry name" value="SH3 Domains"/>
    <property type="match status" value="1"/>
</dbReference>
<evidence type="ECO:0000256" key="3">
    <source>
        <dbReference type="ARBA" id="ARBA00023316"/>
    </source>
</evidence>
<reference evidence="7 8" key="1">
    <citation type="submission" date="2023-10" db="EMBL/GenBank/DDBJ databases">
        <title>Niallia locisalis sp.nov. isolated from a salt pond sample.</title>
        <authorList>
            <person name="Li X.-J."/>
            <person name="Dong L."/>
        </authorList>
    </citation>
    <scope>NUCLEOTIDE SEQUENCE [LARGE SCALE GENOMIC DNA]</scope>
    <source>
        <strain evidence="7 8">DSM 29761</strain>
    </source>
</reference>
<feature type="domain" description="SH3b" evidence="6">
    <location>
        <begin position="226"/>
        <end position="288"/>
    </location>
</feature>
<dbReference type="InterPro" id="IPR050695">
    <property type="entry name" value="N-acetylmuramoyl_amidase_3"/>
</dbReference>
<feature type="domain" description="SLH" evidence="5">
    <location>
        <begin position="157"/>
        <end position="216"/>
    </location>
</feature>
<keyword evidence="3" id="KW-0961">Cell wall biogenesis/degradation</keyword>
<dbReference type="Pfam" id="PF01520">
    <property type="entry name" value="Amidase_3"/>
    <property type="match status" value="1"/>
</dbReference>
<dbReference type="Gene3D" id="3.40.630.40">
    <property type="entry name" value="Zn-dependent exopeptidases"/>
    <property type="match status" value="1"/>
</dbReference>
<evidence type="ECO:0000313" key="7">
    <source>
        <dbReference type="EMBL" id="WVX80641.1"/>
    </source>
</evidence>
<dbReference type="Pfam" id="PF00395">
    <property type="entry name" value="SLH"/>
    <property type="match status" value="3"/>
</dbReference>
<keyword evidence="4" id="KW-1133">Transmembrane helix</keyword>
<dbReference type="PROSITE" id="PS51272">
    <property type="entry name" value="SLH"/>
    <property type="match status" value="3"/>
</dbReference>
<protein>
    <submittedName>
        <fullName evidence="7">N-acetylmuramoyl-L-alanine amidase</fullName>
        <ecNumber evidence="7">3.5.1.28</ecNumber>
    </submittedName>
</protein>
<dbReference type="SMART" id="SM00287">
    <property type="entry name" value="SH3b"/>
    <property type="match status" value="1"/>
</dbReference>
<evidence type="ECO:0000259" key="6">
    <source>
        <dbReference type="PROSITE" id="PS51781"/>
    </source>
</evidence>
<proteinExistence type="predicted"/>
<name>A0ABZ2CBX4_9BACI</name>
<keyword evidence="2 7" id="KW-0378">Hydrolase</keyword>
<keyword evidence="8" id="KW-1185">Reference proteome</keyword>
<evidence type="ECO:0000313" key="8">
    <source>
        <dbReference type="Proteomes" id="UP001357223"/>
    </source>
</evidence>
<dbReference type="SUPFAM" id="SSF53187">
    <property type="entry name" value="Zn-dependent exopeptidases"/>
    <property type="match status" value="1"/>
</dbReference>
<dbReference type="EMBL" id="CP137640">
    <property type="protein sequence ID" value="WVX80641.1"/>
    <property type="molecule type" value="Genomic_DNA"/>
</dbReference>
<feature type="domain" description="SLH" evidence="5">
    <location>
        <begin position="32"/>
        <end position="95"/>
    </location>
</feature>
<keyword evidence="4" id="KW-0812">Transmembrane</keyword>
<dbReference type="InterPro" id="IPR003646">
    <property type="entry name" value="SH3-like_bac-type"/>
</dbReference>
<accession>A0ABZ2CBX4</accession>
<feature type="domain" description="SLH" evidence="5">
    <location>
        <begin position="96"/>
        <end position="156"/>
    </location>
</feature>
<dbReference type="PANTHER" id="PTHR30404">
    <property type="entry name" value="N-ACETYLMURAMOYL-L-ALANINE AMIDASE"/>
    <property type="match status" value="1"/>
</dbReference>
<dbReference type="RefSeq" id="WP_338449572.1">
    <property type="nucleotide sequence ID" value="NZ_CP137640.1"/>
</dbReference>